<accession>A0ABU6QX69</accession>
<gene>
    <name evidence="1" type="ORF">PIB30_102520</name>
</gene>
<evidence type="ECO:0000313" key="1">
    <source>
        <dbReference type="EMBL" id="MED6116686.1"/>
    </source>
</evidence>
<feature type="non-terminal residue" evidence="1">
    <location>
        <position position="59"/>
    </location>
</feature>
<evidence type="ECO:0000313" key="2">
    <source>
        <dbReference type="Proteomes" id="UP001341840"/>
    </source>
</evidence>
<reference evidence="1 2" key="1">
    <citation type="journal article" date="2023" name="Plants (Basel)">
        <title>Bridging the Gap: Combining Genomics and Transcriptomics Approaches to Understand Stylosanthes scabra, an Orphan Legume from the Brazilian Caatinga.</title>
        <authorList>
            <person name="Ferreira-Neto J.R.C."/>
            <person name="da Silva M.D."/>
            <person name="Binneck E."/>
            <person name="de Melo N.F."/>
            <person name="da Silva R.H."/>
            <person name="de Melo A.L.T.M."/>
            <person name="Pandolfi V."/>
            <person name="Bustamante F.O."/>
            <person name="Brasileiro-Vidal A.C."/>
            <person name="Benko-Iseppon A.M."/>
        </authorList>
    </citation>
    <scope>NUCLEOTIDE SEQUENCE [LARGE SCALE GENOMIC DNA]</scope>
    <source>
        <tissue evidence="1">Leaves</tissue>
    </source>
</reference>
<protein>
    <submittedName>
        <fullName evidence="1">Uncharacterized protein</fullName>
    </submittedName>
</protein>
<keyword evidence="2" id="KW-1185">Reference proteome</keyword>
<proteinExistence type="predicted"/>
<dbReference type="Proteomes" id="UP001341840">
    <property type="component" value="Unassembled WGS sequence"/>
</dbReference>
<name>A0ABU6QX69_9FABA</name>
<dbReference type="EMBL" id="JASCZI010003173">
    <property type="protein sequence ID" value="MED6116686.1"/>
    <property type="molecule type" value="Genomic_DNA"/>
</dbReference>
<organism evidence="1 2">
    <name type="scientific">Stylosanthes scabra</name>
    <dbReference type="NCBI Taxonomy" id="79078"/>
    <lineage>
        <taxon>Eukaryota</taxon>
        <taxon>Viridiplantae</taxon>
        <taxon>Streptophyta</taxon>
        <taxon>Embryophyta</taxon>
        <taxon>Tracheophyta</taxon>
        <taxon>Spermatophyta</taxon>
        <taxon>Magnoliopsida</taxon>
        <taxon>eudicotyledons</taxon>
        <taxon>Gunneridae</taxon>
        <taxon>Pentapetalae</taxon>
        <taxon>rosids</taxon>
        <taxon>fabids</taxon>
        <taxon>Fabales</taxon>
        <taxon>Fabaceae</taxon>
        <taxon>Papilionoideae</taxon>
        <taxon>50 kb inversion clade</taxon>
        <taxon>dalbergioids sensu lato</taxon>
        <taxon>Dalbergieae</taxon>
        <taxon>Pterocarpus clade</taxon>
        <taxon>Stylosanthes</taxon>
    </lineage>
</organism>
<comment type="caution">
    <text evidence="1">The sequence shown here is derived from an EMBL/GenBank/DDBJ whole genome shotgun (WGS) entry which is preliminary data.</text>
</comment>
<sequence length="59" mass="6813">MWLSFTLSPSSPPLIHHHGYCWHHHTSLGMAILTDPNRTDPLRTGRFFQRIDRVRGGFG</sequence>